<name>A0A285NFU7_9HYPH</name>
<accession>A0A285NFU7</accession>
<sequence length="92" mass="10109">MTPKPKYSGRVPSVLAFERIALFAIRDSDASLTGLTDLAVYVNNITVEPGLGNICNQAMVWHSVVCATLKRKKAIGSEYEQYAGRASDRYRG</sequence>
<dbReference type="RefSeq" id="WP_170955992.1">
    <property type="nucleotide sequence ID" value="NZ_OBEL01000001.1"/>
</dbReference>
<dbReference type="AlphaFoldDB" id="A0A285NFU7"/>
<evidence type="ECO:0000313" key="1">
    <source>
        <dbReference type="EMBL" id="SNZ08384.1"/>
    </source>
</evidence>
<gene>
    <name evidence="1" type="ORF">SAMN06265368_1635</name>
</gene>
<protein>
    <submittedName>
        <fullName evidence="1">Uncharacterized protein</fullName>
    </submittedName>
</protein>
<dbReference type="EMBL" id="OBEL01000001">
    <property type="protein sequence ID" value="SNZ08384.1"/>
    <property type="molecule type" value="Genomic_DNA"/>
</dbReference>
<dbReference type="Proteomes" id="UP000219439">
    <property type="component" value="Unassembled WGS sequence"/>
</dbReference>
<evidence type="ECO:0000313" key="2">
    <source>
        <dbReference type="Proteomes" id="UP000219439"/>
    </source>
</evidence>
<reference evidence="1 2" key="1">
    <citation type="submission" date="2017-09" db="EMBL/GenBank/DDBJ databases">
        <authorList>
            <person name="Ehlers B."/>
            <person name="Leendertz F.H."/>
        </authorList>
    </citation>
    <scope>NUCLEOTIDE SEQUENCE [LARGE SCALE GENOMIC DNA]</scope>
    <source>
        <strain evidence="1 2">DSM 18289</strain>
    </source>
</reference>
<organism evidence="1 2">
    <name type="scientific">Cohaesibacter gelatinilyticus</name>
    <dbReference type="NCBI Taxonomy" id="372072"/>
    <lineage>
        <taxon>Bacteria</taxon>
        <taxon>Pseudomonadati</taxon>
        <taxon>Pseudomonadota</taxon>
        <taxon>Alphaproteobacteria</taxon>
        <taxon>Hyphomicrobiales</taxon>
        <taxon>Cohaesibacteraceae</taxon>
    </lineage>
</organism>
<proteinExistence type="predicted"/>
<keyword evidence="2" id="KW-1185">Reference proteome</keyword>